<gene>
    <name evidence="11" type="ORF">CWE10_12045</name>
</gene>
<dbReference type="Gene3D" id="1.10.3470.10">
    <property type="entry name" value="ABC transporter involved in vitamin B12 uptake, BtuC"/>
    <property type="match status" value="1"/>
</dbReference>
<feature type="transmembrane region" description="Helical" evidence="10">
    <location>
        <begin position="186"/>
        <end position="208"/>
    </location>
</feature>
<dbReference type="GO" id="GO:0033214">
    <property type="term" value="P:siderophore-iron import into cell"/>
    <property type="evidence" value="ECO:0007669"/>
    <property type="project" value="TreeGrafter"/>
</dbReference>
<keyword evidence="5" id="KW-0410">Iron transport</keyword>
<dbReference type="GO" id="GO:0022857">
    <property type="term" value="F:transmembrane transporter activity"/>
    <property type="evidence" value="ECO:0007669"/>
    <property type="project" value="InterPro"/>
</dbReference>
<feature type="transmembrane region" description="Helical" evidence="10">
    <location>
        <begin position="296"/>
        <end position="314"/>
    </location>
</feature>
<comment type="similarity">
    <text evidence="2">Belongs to the binding-protein-dependent transport system permease family. FecCD subfamily.</text>
</comment>
<evidence type="ECO:0000256" key="3">
    <source>
        <dbReference type="ARBA" id="ARBA00022448"/>
    </source>
</evidence>
<keyword evidence="6 10" id="KW-0812">Transmembrane</keyword>
<dbReference type="RefSeq" id="WP_273380032.1">
    <property type="nucleotide sequence ID" value="NZ_PIUK01000119.1"/>
</dbReference>
<evidence type="ECO:0000256" key="1">
    <source>
        <dbReference type="ARBA" id="ARBA00004651"/>
    </source>
</evidence>
<evidence type="ECO:0000313" key="12">
    <source>
        <dbReference type="Proteomes" id="UP000732377"/>
    </source>
</evidence>
<evidence type="ECO:0000313" key="11">
    <source>
        <dbReference type="EMBL" id="MBY6276921.1"/>
    </source>
</evidence>
<dbReference type="GO" id="GO:0005886">
    <property type="term" value="C:plasma membrane"/>
    <property type="evidence" value="ECO:0007669"/>
    <property type="project" value="UniProtKB-SubCell"/>
</dbReference>
<reference evidence="11" key="1">
    <citation type="submission" date="2017-11" db="EMBL/GenBank/DDBJ databases">
        <title>Three new genomes from thermophilic consortium.</title>
        <authorList>
            <person name="Quaggio R."/>
            <person name="Amgarten D."/>
            <person name="Setubal J.C."/>
        </authorList>
    </citation>
    <scope>NUCLEOTIDE SEQUENCE</scope>
    <source>
        <strain evidence="11">ZCTH01-B2</strain>
    </source>
</reference>
<accession>A0A953LI66</accession>
<dbReference type="Pfam" id="PF01032">
    <property type="entry name" value="FecCD"/>
    <property type="match status" value="1"/>
</dbReference>
<feature type="transmembrane region" description="Helical" evidence="10">
    <location>
        <begin position="268"/>
        <end position="290"/>
    </location>
</feature>
<keyword evidence="4" id="KW-1003">Cell membrane</keyword>
<comment type="caution">
    <text evidence="11">The sequence shown here is derived from an EMBL/GenBank/DDBJ whole genome shotgun (WGS) entry which is preliminary data.</text>
</comment>
<keyword evidence="9 10" id="KW-0472">Membrane</keyword>
<keyword evidence="8" id="KW-0408">Iron</keyword>
<evidence type="ECO:0000256" key="10">
    <source>
        <dbReference type="SAM" id="Phobius"/>
    </source>
</evidence>
<evidence type="ECO:0000256" key="2">
    <source>
        <dbReference type="ARBA" id="ARBA00007935"/>
    </source>
</evidence>
<dbReference type="InterPro" id="IPR037294">
    <property type="entry name" value="ABC_BtuC-like"/>
</dbReference>
<evidence type="ECO:0000256" key="5">
    <source>
        <dbReference type="ARBA" id="ARBA00022496"/>
    </source>
</evidence>
<dbReference type="EMBL" id="PIUK01000119">
    <property type="protein sequence ID" value="MBY6276921.1"/>
    <property type="molecule type" value="Genomic_DNA"/>
</dbReference>
<dbReference type="InterPro" id="IPR000522">
    <property type="entry name" value="ABC_transptr_permease_BtuC"/>
</dbReference>
<keyword evidence="7 10" id="KW-1133">Transmembrane helix</keyword>
<dbReference type="SUPFAM" id="SSF81345">
    <property type="entry name" value="ABC transporter involved in vitamin B12 uptake, BtuC"/>
    <property type="match status" value="1"/>
</dbReference>
<dbReference type="FunFam" id="1.10.3470.10:FF:000004">
    <property type="entry name" value="Iron compound ABC transporter, permease"/>
    <property type="match status" value="1"/>
</dbReference>
<feature type="transmembrane region" description="Helical" evidence="10">
    <location>
        <begin position="228"/>
        <end position="256"/>
    </location>
</feature>
<evidence type="ECO:0000256" key="6">
    <source>
        <dbReference type="ARBA" id="ARBA00022692"/>
    </source>
</evidence>
<evidence type="ECO:0000256" key="4">
    <source>
        <dbReference type="ARBA" id="ARBA00022475"/>
    </source>
</evidence>
<name>A0A953LI66_SYMTR</name>
<protein>
    <submittedName>
        <fullName evidence="11">Iron ABC transporter permease</fullName>
    </submittedName>
</protein>
<feature type="transmembrane region" description="Helical" evidence="10">
    <location>
        <begin position="6"/>
        <end position="32"/>
    </location>
</feature>
<evidence type="ECO:0000256" key="9">
    <source>
        <dbReference type="ARBA" id="ARBA00023136"/>
    </source>
</evidence>
<proteinExistence type="inferred from homology"/>
<sequence>MKRSLLIPLLTVLLVVLTVGSLFIGVTDISVTQVLRLTEDQRMVLMTSRVPRTAAIILAGVGMGVSGLIMQQLSRNKFVSPTTAGTDDSARLGILVAMILFGSATMLQKMVLALVFALAGTYIFMAILERVKLKDAVFIPLVGLMFGSIVSSITTFFAYRYDLLQAVTTWLQGNFALVIKGRYELLYLSVPAVIAAYIYANRFTIAGMGEDFATNLGVNYRRVVNVGLALVSLVSALVLLTVGMLPFLGLIIPNLVSIFQGDHLRRNLPLTALVGAVFLLACDIVGRLLIYPYEVPIGLTVGVIGSAMFLYLLWKGQQAREA</sequence>
<dbReference type="PANTHER" id="PTHR30472:SF27">
    <property type="entry name" value="PETROBACTIN IMPORT SYSTEM PERMEASE PROTEIN YCLN"/>
    <property type="match status" value="1"/>
</dbReference>
<evidence type="ECO:0000256" key="8">
    <source>
        <dbReference type="ARBA" id="ARBA00023004"/>
    </source>
</evidence>
<dbReference type="Proteomes" id="UP000732377">
    <property type="component" value="Unassembled WGS sequence"/>
</dbReference>
<feature type="transmembrane region" description="Helical" evidence="10">
    <location>
        <begin position="53"/>
        <end position="74"/>
    </location>
</feature>
<dbReference type="PANTHER" id="PTHR30472">
    <property type="entry name" value="FERRIC ENTEROBACTIN TRANSPORT SYSTEM PERMEASE PROTEIN"/>
    <property type="match status" value="1"/>
</dbReference>
<keyword evidence="5" id="KW-0406">Ion transport</keyword>
<feature type="transmembrane region" description="Helical" evidence="10">
    <location>
        <begin position="136"/>
        <end position="157"/>
    </location>
</feature>
<dbReference type="AlphaFoldDB" id="A0A953LI66"/>
<dbReference type="CDD" id="cd06550">
    <property type="entry name" value="TM_ABC_iron-siderophores_like"/>
    <property type="match status" value="1"/>
</dbReference>
<keyword evidence="3" id="KW-0813">Transport</keyword>
<comment type="subcellular location">
    <subcellularLocation>
        <location evidence="1">Cell membrane</location>
        <topology evidence="1">Multi-pass membrane protein</topology>
    </subcellularLocation>
</comment>
<organism evidence="11 12">
    <name type="scientific">Symbiobacterium thermophilum</name>
    <dbReference type="NCBI Taxonomy" id="2734"/>
    <lineage>
        <taxon>Bacteria</taxon>
        <taxon>Bacillati</taxon>
        <taxon>Bacillota</taxon>
        <taxon>Clostridia</taxon>
        <taxon>Eubacteriales</taxon>
        <taxon>Symbiobacteriaceae</taxon>
        <taxon>Symbiobacterium</taxon>
    </lineage>
</organism>
<feature type="transmembrane region" description="Helical" evidence="10">
    <location>
        <begin position="94"/>
        <end position="124"/>
    </location>
</feature>
<evidence type="ECO:0000256" key="7">
    <source>
        <dbReference type="ARBA" id="ARBA00022989"/>
    </source>
</evidence>